<keyword evidence="1" id="KW-0812">Transmembrane</keyword>
<proteinExistence type="predicted"/>
<keyword evidence="3" id="KW-1185">Reference proteome</keyword>
<dbReference type="AlphaFoldDB" id="A0A3N4KUQ4"/>
<reference evidence="2 3" key="1">
    <citation type="journal article" date="2018" name="Nat. Ecol. Evol.">
        <title>Pezizomycetes genomes reveal the molecular basis of ectomycorrhizal truffle lifestyle.</title>
        <authorList>
            <person name="Murat C."/>
            <person name="Payen T."/>
            <person name="Noel B."/>
            <person name="Kuo A."/>
            <person name="Morin E."/>
            <person name="Chen J."/>
            <person name="Kohler A."/>
            <person name="Krizsan K."/>
            <person name="Balestrini R."/>
            <person name="Da Silva C."/>
            <person name="Montanini B."/>
            <person name="Hainaut M."/>
            <person name="Levati E."/>
            <person name="Barry K.W."/>
            <person name="Belfiori B."/>
            <person name="Cichocki N."/>
            <person name="Clum A."/>
            <person name="Dockter R.B."/>
            <person name="Fauchery L."/>
            <person name="Guy J."/>
            <person name="Iotti M."/>
            <person name="Le Tacon F."/>
            <person name="Lindquist E.A."/>
            <person name="Lipzen A."/>
            <person name="Malagnac F."/>
            <person name="Mello A."/>
            <person name="Molinier V."/>
            <person name="Miyauchi S."/>
            <person name="Poulain J."/>
            <person name="Riccioni C."/>
            <person name="Rubini A."/>
            <person name="Sitrit Y."/>
            <person name="Splivallo R."/>
            <person name="Traeger S."/>
            <person name="Wang M."/>
            <person name="Zifcakova L."/>
            <person name="Wipf D."/>
            <person name="Zambonelli A."/>
            <person name="Paolocci F."/>
            <person name="Nowrousian M."/>
            <person name="Ottonello S."/>
            <person name="Baldrian P."/>
            <person name="Spatafora J.W."/>
            <person name="Henrissat B."/>
            <person name="Nagy L.G."/>
            <person name="Aury J.M."/>
            <person name="Wincker P."/>
            <person name="Grigoriev I.V."/>
            <person name="Bonfante P."/>
            <person name="Martin F.M."/>
        </authorList>
    </citation>
    <scope>NUCLEOTIDE SEQUENCE [LARGE SCALE GENOMIC DNA]</scope>
    <source>
        <strain evidence="2 3">CCBAS932</strain>
    </source>
</reference>
<feature type="transmembrane region" description="Helical" evidence="1">
    <location>
        <begin position="135"/>
        <end position="161"/>
    </location>
</feature>
<sequence>MPLRTFLKIGPTIQGVMVLVCIKAIYYRRILVVFDDTSDSRLTMCGAISCSARTWSTHETVNQATTIDVNPAAEATARLRAYAQLLKPPTFISPQFPVNQVFDWERELNSTNNVRLLYRFREINNFAKSRPQDQCIGYISVIIGEINLVSIISSIVAYVWAIPNESVRAKLFSIQAYPR</sequence>
<dbReference type="Proteomes" id="UP000277580">
    <property type="component" value="Unassembled WGS sequence"/>
</dbReference>
<dbReference type="InParanoid" id="A0A3N4KUQ4"/>
<keyword evidence="1" id="KW-1133">Transmembrane helix</keyword>
<name>A0A3N4KUQ4_9PEZI</name>
<organism evidence="2 3">
    <name type="scientific">Morchella conica CCBAS932</name>
    <dbReference type="NCBI Taxonomy" id="1392247"/>
    <lineage>
        <taxon>Eukaryota</taxon>
        <taxon>Fungi</taxon>
        <taxon>Dikarya</taxon>
        <taxon>Ascomycota</taxon>
        <taxon>Pezizomycotina</taxon>
        <taxon>Pezizomycetes</taxon>
        <taxon>Pezizales</taxon>
        <taxon>Morchellaceae</taxon>
        <taxon>Morchella</taxon>
    </lineage>
</organism>
<feature type="transmembrane region" description="Helical" evidence="1">
    <location>
        <begin position="6"/>
        <end position="26"/>
    </location>
</feature>
<evidence type="ECO:0000313" key="3">
    <source>
        <dbReference type="Proteomes" id="UP000277580"/>
    </source>
</evidence>
<accession>A0A3N4KUQ4</accession>
<protein>
    <submittedName>
        <fullName evidence="2">Uncharacterized protein</fullName>
    </submittedName>
</protein>
<evidence type="ECO:0000313" key="2">
    <source>
        <dbReference type="EMBL" id="RPB14240.1"/>
    </source>
</evidence>
<evidence type="ECO:0000256" key="1">
    <source>
        <dbReference type="SAM" id="Phobius"/>
    </source>
</evidence>
<keyword evidence="1" id="KW-0472">Membrane</keyword>
<dbReference type="OrthoDB" id="3248508at2759"/>
<dbReference type="EMBL" id="ML119119">
    <property type="protein sequence ID" value="RPB14240.1"/>
    <property type="molecule type" value="Genomic_DNA"/>
</dbReference>
<gene>
    <name evidence="2" type="ORF">P167DRAFT_544148</name>
</gene>